<accession>A0A8S3AKG5</accession>
<proteinExistence type="predicted"/>
<protein>
    <submittedName>
        <fullName evidence="1">Uncharacterized protein</fullName>
    </submittedName>
</protein>
<feature type="non-terminal residue" evidence="1">
    <location>
        <position position="1"/>
    </location>
</feature>
<evidence type="ECO:0000313" key="2">
    <source>
        <dbReference type="Proteomes" id="UP000676336"/>
    </source>
</evidence>
<sequence>SHTKCDLSQEADSLYTRGLQYISGDRDVPNMMVTISYFKQVANLEHSEVQLILA</sequence>
<comment type="caution">
    <text evidence="1">The sequence shown here is derived from an EMBL/GenBank/DDBJ whole genome shotgun (WGS) entry which is preliminary data.</text>
</comment>
<dbReference type="EMBL" id="CAJOBI010135586">
    <property type="protein sequence ID" value="CAF4743945.1"/>
    <property type="molecule type" value="Genomic_DNA"/>
</dbReference>
<reference evidence="1" key="1">
    <citation type="submission" date="2021-02" db="EMBL/GenBank/DDBJ databases">
        <authorList>
            <person name="Nowell W R."/>
        </authorList>
    </citation>
    <scope>NUCLEOTIDE SEQUENCE</scope>
</reference>
<dbReference type="Proteomes" id="UP000676336">
    <property type="component" value="Unassembled WGS sequence"/>
</dbReference>
<dbReference type="AlphaFoldDB" id="A0A8S3AKG5"/>
<name>A0A8S3AKG5_9BILA</name>
<gene>
    <name evidence="1" type="ORF">SMN809_LOCUS44835</name>
</gene>
<organism evidence="1 2">
    <name type="scientific">Rotaria magnacalcarata</name>
    <dbReference type="NCBI Taxonomy" id="392030"/>
    <lineage>
        <taxon>Eukaryota</taxon>
        <taxon>Metazoa</taxon>
        <taxon>Spiralia</taxon>
        <taxon>Gnathifera</taxon>
        <taxon>Rotifera</taxon>
        <taxon>Eurotatoria</taxon>
        <taxon>Bdelloidea</taxon>
        <taxon>Philodinida</taxon>
        <taxon>Philodinidae</taxon>
        <taxon>Rotaria</taxon>
    </lineage>
</organism>
<evidence type="ECO:0000313" key="1">
    <source>
        <dbReference type="EMBL" id="CAF4743945.1"/>
    </source>
</evidence>